<evidence type="ECO:0000313" key="1">
    <source>
        <dbReference type="EMBL" id="KAK9804418.1"/>
    </source>
</evidence>
<proteinExistence type="predicted"/>
<name>A0AAW1P7V3_9CHLO</name>
<organism evidence="1 2">
    <name type="scientific">[Myrmecia] bisecta</name>
    <dbReference type="NCBI Taxonomy" id="41462"/>
    <lineage>
        <taxon>Eukaryota</taxon>
        <taxon>Viridiplantae</taxon>
        <taxon>Chlorophyta</taxon>
        <taxon>core chlorophytes</taxon>
        <taxon>Trebouxiophyceae</taxon>
        <taxon>Trebouxiales</taxon>
        <taxon>Trebouxiaceae</taxon>
        <taxon>Myrmecia</taxon>
    </lineage>
</organism>
<comment type="caution">
    <text evidence="1">The sequence shown here is derived from an EMBL/GenBank/DDBJ whole genome shotgun (WGS) entry which is preliminary data.</text>
</comment>
<keyword evidence="2" id="KW-1185">Reference proteome</keyword>
<dbReference type="AlphaFoldDB" id="A0AAW1P7V3"/>
<dbReference type="EMBL" id="JALJOR010000018">
    <property type="protein sequence ID" value="KAK9804418.1"/>
    <property type="molecule type" value="Genomic_DNA"/>
</dbReference>
<dbReference type="Proteomes" id="UP001489004">
    <property type="component" value="Unassembled WGS sequence"/>
</dbReference>
<gene>
    <name evidence="1" type="ORF">WJX72_011710</name>
</gene>
<accession>A0AAW1P7V3</accession>
<evidence type="ECO:0000313" key="2">
    <source>
        <dbReference type="Proteomes" id="UP001489004"/>
    </source>
</evidence>
<sequence length="74" mass="8204">MDMLHSLAQLCGGCDRPSLSGRDMHDPIAALPAVARCYQRRRAQGCGPTKTLQGCRSLQTFVKFQCKAHASWRI</sequence>
<reference evidence="1 2" key="1">
    <citation type="journal article" date="2024" name="Nat. Commun.">
        <title>Phylogenomics reveals the evolutionary origins of lichenization in chlorophyte algae.</title>
        <authorList>
            <person name="Puginier C."/>
            <person name="Libourel C."/>
            <person name="Otte J."/>
            <person name="Skaloud P."/>
            <person name="Haon M."/>
            <person name="Grisel S."/>
            <person name="Petersen M."/>
            <person name="Berrin J.G."/>
            <person name="Delaux P.M."/>
            <person name="Dal Grande F."/>
            <person name="Keller J."/>
        </authorList>
    </citation>
    <scope>NUCLEOTIDE SEQUENCE [LARGE SCALE GENOMIC DNA]</scope>
    <source>
        <strain evidence="1 2">SAG 2043</strain>
    </source>
</reference>
<protein>
    <submittedName>
        <fullName evidence="1">Uncharacterized protein</fullName>
    </submittedName>
</protein>